<name>A0A3Q8EQQ9_9PROT</name>
<feature type="transmembrane region" description="Helical" evidence="1">
    <location>
        <begin position="7"/>
        <end position="29"/>
    </location>
</feature>
<gene>
    <name evidence="2" type="ORF">CKSOR_00010</name>
</gene>
<dbReference type="Proteomes" id="UP000266796">
    <property type="component" value="Chromosome"/>
</dbReference>
<accession>A0A3Q8EQQ9</accession>
<reference evidence="2 3" key="1">
    <citation type="journal article" date="2018" name="Parasitology">
        <title>The reduced genome of Candidatus Kinetoplastibacterium sorsogonicusi, the endosymbiont of Kentomonas sorsogonicus (Trypanosomatidae): loss of the haem-synthesis pathway.</title>
        <authorList>
            <person name="Silva F.M."/>
            <person name="Kostygov A.Y."/>
            <person name="Spodareva V.V."/>
            <person name="Butenko A."/>
            <person name="Tossou R."/>
            <person name="Lukes J."/>
            <person name="Yurchenko V."/>
            <person name="Alves J.M.P."/>
        </authorList>
    </citation>
    <scope>NUCLEOTIDE SEQUENCE [LARGE SCALE GENOMIC DNA]</scope>
    <source>
        <strain evidence="2 3">MF-08</strain>
    </source>
</reference>
<dbReference type="KEGG" id="kso:CKSOR_00010"/>
<protein>
    <submittedName>
        <fullName evidence="2">Uncharacterized protein</fullName>
    </submittedName>
</protein>
<dbReference type="AlphaFoldDB" id="A0A3Q8EQQ9"/>
<evidence type="ECO:0000256" key="1">
    <source>
        <dbReference type="SAM" id="Phobius"/>
    </source>
</evidence>
<dbReference type="EMBL" id="CP025628">
    <property type="protein sequence ID" value="AWD32157.1"/>
    <property type="molecule type" value="Genomic_DNA"/>
</dbReference>
<dbReference type="RefSeq" id="WP_108673582.1">
    <property type="nucleotide sequence ID" value="NZ_CP025628.1"/>
</dbReference>
<dbReference type="OrthoDB" id="9182752at2"/>
<keyword evidence="1" id="KW-1133">Transmembrane helix</keyword>
<proteinExistence type="predicted"/>
<keyword evidence="1" id="KW-0812">Transmembrane</keyword>
<keyword evidence="3" id="KW-1185">Reference proteome</keyword>
<keyword evidence="1" id="KW-0472">Membrane</keyword>
<organism evidence="2 3">
    <name type="scientific">Candidatus Kinetoplastidibacterium kentomonadis</name>
    <dbReference type="NCBI Taxonomy" id="1576550"/>
    <lineage>
        <taxon>Bacteria</taxon>
        <taxon>Pseudomonadati</taxon>
        <taxon>Pseudomonadota</taxon>
        <taxon>Betaproteobacteria</taxon>
        <taxon>Candidatus Kinetoplastidibacterium</taxon>
    </lineage>
</organism>
<evidence type="ECO:0000313" key="3">
    <source>
        <dbReference type="Proteomes" id="UP000266796"/>
    </source>
</evidence>
<evidence type="ECO:0000313" key="2">
    <source>
        <dbReference type="EMBL" id="AWD32157.1"/>
    </source>
</evidence>
<sequence>MSWKKIIFILIFILFFTIYTGYKLGYWLVDNAPSSSLVNIKHQNKSLLDANGNLYIQSPPQPLNEGSFINNIKNKKNNINTLDLLN</sequence>